<comment type="caution">
    <text evidence="2">The sequence shown here is derived from an EMBL/GenBank/DDBJ whole genome shotgun (WGS) entry which is preliminary data.</text>
</comment>
<dbReference type="AlphaFoldDB" id="A0AAW2KV45"/>
<dbReference type="SUPFAM" id="SSF56672">
    <property type="entry name" value="DNA/RNA polymerases"/>
    <property type="match status" value="1"/>
</dbReference>
<protein>
    <submittedName>
        <fullName evidence="2">Retrovirus-related Pol polyprotein from transposon TNT 1-94</fullName>
    </submittedName>
</protein>
<evidence type="ECO:0000313" key="2">
    <source>
        <dbReference type="EMBL" id="KAL0310428.1"/>
    </source>
</evidence>
<reference evidence="2" key="1">
    <citation type="submission" date="2020-06" db="EMBL/GenBank/DDBJ databases">
        <authorList>
            <person name="Li T."/>
            <person name="Hu X."/>
            <person name="Zhang T."/>
            <person name="Song X."/>
            <person name="Zhang H."/>
            <person name="Dai N."/>
            <person name="Sheng W."/>
            <person name="Hou X."/>
            <person name="Wei L."/>
        </authorList>
    </citation>
    <scope>NUCLEOTIDE SEQUENCE</scope>
    <source>
        <strain evidence="2">KEN8</strain>
        <tissue evidence="2">Leaf</tissue>
    </source>
</reference>
<feature type="domain" description="Reverse transcriptase Ty1/copia-type" evidence="1">
    <location>
        <begin position="38"/>
        <end position="164"/>
    </location>
</feature>
<sequence length="164" mass="18748">MRDVIKENLSEPQSFDEAAKEEIWQKATDEEIASIEKNYTWNLVDLPDGKNLIGVKWIYKTKYKEDGSIQKHKACFVAKGYSQQLGVDFTETFAPVARMETILFVLAISTQSGLSVYQLDVKLAFLNGELEEVYVEQPTGYIVQAKEEKVYRLKKALYGLKQVP</sequence>
<dbReference type="EMBL" id="JACGWM010000195">
    <property type="protein sequence ID" value="KAL0310428.1"/>
    <property type="molecule type" value="Genomic_DNA"/>
</dbReference>
<organism evidence="2">
    <name type="scientific">Sesamum calycinum</name>
    <dbReference type="NCBI Taxonomy" id="2727403"/>
    <lineage>
        <taxon>Eukaryota</taxon>
        <taxon>Viridiplantae</taxon>
        <taxon>Streptophyta</taxon>
        <taxon>Embryophyta</taxon>
        <taxon>Tracheophyta</taxon>
        <taxon>Spermatophyta</taxon>
        <taxon>Magnoliopsida</taxon>
        <taxon>eudicotyledons</taxon>
        <taxon>Gunneridae</taxon>
        <taxon>Pentapetalae</taxon>
        <taxon>asterids</taxon>
        <taxon>lamiids</taxon>
        <taxon>Lamiales</taxon>
        <taxon>Pedaliaceae</taxon>
        <taxon>Sesamum</taxon>
    </lineage>
</organism>
<dbReference type="Pfam" id="PF07727">
    <property type="entry name" value="RVT_2"/>
    <property type="match status" value="1"/>
</dbReference>
<name>A0AAW2KV45_9LAMI</name>
<dbReference type="InterPro" id="IPR043502">
    <property type="entry name" value="DNA/RNA_pol_sf"/>
</dbReference>
<dbReference type="InterPro" id="IPR013103">
    <property type="entry name" value="RVT_2"/>
</dbReference>
<evidence type="ECO:0000259" key="1">
    <source>
        <dbReference type="Pfam" id="PF07727"/>
    </source>
</evidence>
<reference evidence="2" key="2">
    <citation type="journal article" date="2024" name="Plant">
        <title>Genomic evolution and insights into agronomic trait innovations of Sesamum species.</title>
        <authorList>
            <person name="Miao H."/>
            <person name="Wang L."/>
            <person name="Qu L."/>
            <person name="Liu H."/>
            <person name="Sun Y."/>
            <person name="Le M."/>
            <person name="Wang Q."/>
            <person name="Wei S."/>
            <person name="Zheng Y."/>
            <person name="Lin W."/>
            <person name="Duan Y."/>
            <person name="Cao H."/>
            <person name="Xiong S."/>
            <person name="Wang X."/>
            <person name="Wei L."/>
            <person name="Li C."/>
            <person name="Ma Q."/>
            <person name="Ju M."/>
            <person name="Zhao R."/>
            <person name="Li G."/>
            <person name="Mu C."/>
            <person name="Tian Q."/>
            <person name="Mei H."/>
            <person name="Zhang T."/>
            <person name="Gao T."/>
            <person name="Zhang H."/>
        </authorList>
    </citation>
    <scope>NUCLEOTIDE SEQUENCE</scope>
    <source>
        <strain evidence="2">KEN8</strain>
    </source>
</reference>
<proteinExistence type="predicted"/>
<gene>
    <name evidence="2" type="ORF">Scaly_2929900</name>
</gene>
<accession>A0AAW2KV45</accession>